<feature type="chain" id="PRO_5018684154" evidence="1">
    <location>
        <begin position="25"/>
        <end position="346"/>
    </location>
</feature>
<evidence type="ECO:0000259" key="2">
    <source>
        <dbReference type="Pfam" id="PF13229"/>
    </source>
</evidence>
<dbReference type="Proteomes" id="UP000287687">
    <property type="component" value="Unassembled WGS sequence"/>
</dbReference>
<keyword evidence="4" id="KW-1185">Reference proteome</keyword>
<name>A0A3S4UM27_9HYPH</name>
<dbReference type="AlphaFoldDB" id="A0A3S4UM27"/>
<comment type="caution">
    <text evidence="3">The sequence shown here is derived from an EMBL/GenBank/DDBJ whole genome shotgun (WGS) entry which is preliminary data.</text>
</comment>
<reference evidence="3 4" key="1">
    <citation type="submission" date="2019-01" db="EMBL/GenBank/DDBJ databases">
        <title>The draft genome of Rhizobium sp. 24NR.</title>
        <authorList>
            <person name="Liu L."/>
            <person name="Liang L."/>
            <person name="Shi S."/>
            <person name="Xu L."/>
            <person name="Wang X."/>
            <person name="Li L."/>
            <person name="Zhang X."/>
        </authorList>
    </citation>
    <scope>NUCLEOTIDE SEQUENCE [LARGE SCALE GENOMIC DNA]</scope>
    <source>
        <strain evidence="3 4">24NR</strain>
    </source>
</reference>
<dbReference type="EMBL" id="SBIP01000003">
    <property type="protein sequence ID" value="RWX76768.1"/>
    <property type="molecule type" value="Genomic_DNA"/>
</dbReference>
<dbReference type="SUPFAM" id="SSF51126">
    <property type="entry name" value="Pectin lyase-like"/>
    <property type="match status" value="1"/>
</dbReference>
<feature type="domain" description="Right handed beta helix" evidence="2">
    <location>
        <begin position="149"/>
        <end position="260"/>
    </location>
</feature>
<gene>
    <name evidence="3" type="ORF">EPK99_13915</name>
</gene>
<dbReference type="RefSeq" id="WP_128443685.1">
    <property type="nucleotide sequence ID" value="NZ_SBIP01000003.1"/>
</dbReference>
<evidence type="ECO:0000256" key="1">
    <source>
        <dbReference type="SAM" id="SignalP"/>
    </source>
</evidence>
<proteinExistence type="predicted"/>
<feature type="signal peptide" evidence="1">
    <location>
        <begin position="1"/>
        <end position="24"/>
    </location>
</feature>
<protein>
    <submittedName>
        <fullName evidence="3">Right-handed parallel beta-helix repeat-containing protein</fullName>
    </submittedName>
</protein>
<dbReference type="Gene3D" id="2.160.20.10">
    <property type="entry name" value="Single-stranded right-handed beta-helix, Pectin lyase-like"/>
    <property type="match status" value="1"/>
</dbReference>
<sequence length="346" mass="37348">MRPYVAVVASMLLVALFDARLADAAPCHPQIYQQLRQQSSPGASQVEIACDLALDPGETITASIVLSGSAASDTVVDCRGAVLAKPSRNAPTVLIRSVERPDGSWDVPVGVGIRNCTIKGDLNIRGLGRNGEAEKVRLSSLSEGHTARAQAAAPRNVTLSNITFEGEADIPLYAAPGVTGMTVENSRFTGRTVSTVIYLDAESARNRIIGNVFDIHATRRELIAVDGSADNRIEGNRFDNPLTGGIFLYRNCGEGGTIRHQSPQRNVIADNVFHYSAFWAARPAIWLGSRQGSRFYCLFRSGIPLGSSLSPYDFAQYNTVTGNRMVGATDHLILDSDEHNTVRDNF</sequence>
<evidence type="ECO:0000313" key="3">
    <source>
        <dbReference type="EMBL" id="RWX76768.1"/>
    </source>
</evidence>
<accession>A0A3S4UM27</accession>
<dbReference type="Pfam" id="PF13229">
    <property type="entry name" value="Beta_helix"/>
    <property type="match status" value="1"/>
</dbReference>
<dbReference type="InterPro" id="IPR039448">
    <property type="entry name" value="Beta_helix"/>
</dbReference>
<keyword evidence="1" id="KW-0732">Signal</keyword>
<evidence type="ECO:0000313" key="4">
    <source>
        <dbReference type="Proteomes" id="UP000287687"/>
    </source>
</evidence>
<dbReference type="InterPro" id="IPR012334">
    <property type="entry name" value="Pectin_lyas_fold"/>
</dbReference>
<organism evidence="3 4">
    <name type="scientific">Neorhizobium lilium</name>
    <dbReference type="NCBI Taxonomy" id="2503024"/>
    <lineage>
        <taxon>Bacteria</taxon>
        <taxon>Pseudomonadati</taxon>
        <taxon>Pseudomonadota</taxon>
        <taxon>Alphaproteobacteria</taxon>
        <taxon>Hyphomicrobiales</taxon>
        <taxon>Rhizobiaceae</taxon>
        <taxon>Rhizobium/Agrobacterium group</taxon>
        <taxon>Neorhizobium</taxon>
    </lineage>
</organism>
<dbReference type="OrthoDB" id="7200459at2"/>
<dbReference type="InterPro" id="IPR011050">
    <property type="entry name" value="Pectin_lyase_fold/virulence"/>
</dbReference>